<dbReference type="EMBL" id="CP058316">
    <property type="protein sequence ID" value="QLD12775.1"/>
    <property type="molecule type" value="Genomic_DNA"/>
</dbReference>
<feature type="domain" description="Nitrile hydratase beta subunit-like N-terminal" evidence="2">
    <location>
        <begin position="25"/>
        <end position="115"/>
    </location>
</feature>
<accession>A0A7D5J0J2</accession>
<evidence type="ECO:0000313" key="3">
    <source>
        <dbReference type="EMBL" id="QLD12775.1"/>
    </source>
</evidence>
<organism evidence="3 4">
    <name type="scientific">Microbacterium oleivorans</name>
    <dbReference type="NCBI Taxonomy" id="273677"/>
    <lineage>
        <taxon>Bacteria</taxon>
        <taxon>Bacillati</taxon>
        <taxon>Actinomycetota</taxon>
        <taxon>Actinomycetes</taxon>
        <taxon>Micrococcales</taxon>
        <taxon>Microbacteriaceae</taxon>
        <taxon>Microbacterium</taxon>
    </lineage>
</organism>
<protein>
    <submittedName>
        <fullName evidence="3">Nitrile hydratase accessory protein</fullName>
    </submittedName>
</protein>
<dbReference type="Pfam" id="PF21006">
    <property type="entry name" value="NHase_beta_N"/>
    <property type="match status" value="1"/>
</dbReference>
<evidence type="ECO:0000256" key="1">
    <source>
        <dbReference type="SAM" id="MobiDB-lite"/>
    </source>
</evidence>
<evidence type="ECO:0000313" key="4">
    <source>
        <dbReference type="Proteomes" id="UP000509638"/>
    </source>
</evidence>
<dbReference type="SUPFAM" id="SSF50090">
    <property type="entry name" value="Electron transport accessory proteins"/>
    <property type="match status" value="1"/>
</dbReference>
<dbReference type="InterPro" id="IPR042262">
    <property type="entry name" value="CN_hydtase_beta_C"/>
</dbReference>
<dbReference type="Gene3D" id="1.10.472.20">
    <property type="entry name" value="Nitrile hydratase, beta subunit"/>
    <property type="match status" value="1"/>
</dbReference>
<dbReference type="InterPro" id="IPR023808">
    <property type="entry name" value="Nitrile_Hydratase_acc_put"/>
</dbReference>
<dbReference type="RefSeq" id="WP_178013835.1">
    <property type="nucleotide sequence ID" value="NZ_CP058316.1"/>
</dbReference>
<proteinExistence type="predicted"/>
<gene>
    <name evidence="3" type="ORF">HW566_13940</name>
</gene>
<reference evidence="3 4" key="1">
    <citation type="submission" date="2020-06" db="EMBL/GenBank/DDBJ databases">
        <authorList>
            <person name="Jo H."/>
        </authorList>
    </citation>
    <scope>NUCLEOTIDE SEQUENCE [LARGE SCALE GENOMIC DNA]</scope>
    <source>
        <strain evidence="3 4">I46</strain>
    </source>
</reference>
<dbReference type="Proteomes" id="UP000509638">
    <property type="component" value="Chromosome"/>
</dbReference>
<feature type="region of interest" description="Disordered" evidence="1">
    <location>
        <begin position="1"/>
        <end position="25"/>
    </location>
</feature>
<dbReference type="NCBIfam" id="TIGR03889">
    <property type="entry name" value="nitrile_acc"/>
    <property type="match status" value="1"/>
</dbReference>
<sequence length="134" mass="15111">MTLTEDELDTLRSEAPGATLRPGGEESFRAPWELRSFAIGIASFEQGRFAWPEFQGALIDAIDSAESAGVAEEYYARWVEAYENLVLDRVGIDASELDARTRNVLETPRDATHQHAHHDPVAHDHAHRDHHHHH</sequence>
<dbReference type="InterPro" id="IPR008990">
    <property type="entry name" value="Elect_transpt_acc-like_dom_sf"/>
</dbReference>
<feature type="compositionally biased region" description="Basic and acidic residues" evidence="1">
    <location>
        <begin position="110"/>
        <end position="127"/>
    </location>
</feature>
<evidence type="ECO:0000259" key="2">
    <source>
        <dbReference type="Pfam" id="PF21006"/>
    </source>
</evidence>
<feature type="region of interest" description="Disordered" evidence="1">
    <location>
        <begin position="110"/>
        <end position="134"/>
    </location>
</feature>
<name>A0A7D5J0J2_9MICO</name>
<dbReference type="AlphaFoldDB" id="A0A7D5J0J2"/>
<dbReference type="InterPro" id="IPR049054">
    <property type="entry name" value="CN_hydtase_beta-like_N"/>
</dbReference>